<evidence type="ECO:0000256" key="4">
    <source>
        <dbReference type="ARBA" id="ARBA00022452"/>
    </source>
</evidence>
<feature type="domain" description="TonB-dependent receptor-like beta-barrel" evidence="12">
    <location>
        <begin position="299"/>
        <end position="755"/>
    </location>
</feature>
<dbReference type="Proteomes" id="UP001371305">
    <property type="component" value="Unassembled WGS sequence"/>
</dbReference>
<evidence type="ECO:0000256" key="1">
    <source>
        <dbReference type="ARBA" id="ARBA00004571"/>
    </source>
</evidence>
<organism evidence="14 15">
    <name type="scientific">Luteolibacter soli</name>
    <dbReference type="NCBI Taxonomy" id="3135280"/>
    <lineage>
        <taxon>Bacteria</taxon>
        <taxon>Pseudomonadati</taxon>
        <taxon>Verrucomicrobiota</taxon>
        <taxon>Verrucomicrobiia</taxon>
        <taxon>Verrucomicrobiales</taxon>
        <taxon>Verrucomicrobiaceae</taxon>
        <taxon>Luteolibacter</taxon>
    </lineage>
</organism>
<evidence type="ECO:0000256" key="2">
    <source>
        <dbReference type="ARBA" id="ARBA00009810"/>
    </source>
</evidence>
<evidence type="ECO:0000256" key="7">
    <source>
        <dbReference type="ARBA" id="ARBA00023136"/>
    </source>
</evidence>
<evidence type="ECO:0000256" key="8">
    <source>
        <dbReference type="ARBA" id="ARBA00023170"/>
    </source>
</evidence>
<dbReference type="InterPro" id="IPR039426">
    <property type="entry name" value="TonB-dep_rcpt-like"/>
</dbReference>
<evidence type="ECO:0000256" key="10">
    <source>
        <dbReference type="PROSITE-ProRule" id="PRU01360"/>
    </source>
</evidence>
<keyword evidence="6 11" id="KW-0798">TonB box</keyword>
<dbReference type="InterPro" id="IPR010105">
    <property type="entry name" value="TonB_sidphr_rcpt"/>
</dbReference>
<evidence type="ECO:0000256" key="11">
    <source>
        <dbReference type="RuleBase" id="RU003357"/>
    </source>
</evidence>
<evidence type="ECO:0000256" key="5">
    <source>
        <dbReference type="ARBA" id="ARBA00022692"/>
    </source>
</evidence>
<evidence type="ECO:0000256" key="6">
    <source>
        <dbReference type="ARBA" id="ARBA00023077"/>
    </source>
</evidence>
<dbReference type="PANTHER" id="PTHR32552">
    <property type="entry name" value="FERRICHROME IRON RECEPTOR-RELATED"/>
    <property type="match status" value="1"/>
</dbReference>
<dbReference type="PROSITE" id="PS52016">
    <property type="entry name" value="TONB_DEPENDENT_REC_3"/>
    <property type="match status" value="1"/>
</dbReference>
<dbReference type="InterPro" id="IPR000531">
    <property type="entry name" value="Beta-barrel_TonB"/>
</dbReference>
<keyword evidence="9 10" id="KW-0998">Cell outer membrane</keyword>
<evidence type="ECO:0000256" key="9">
    <source>
        <dbReference type="ARBA" id="ARBA00023237"/>
    </source>
</evidence>
<evidence type="ECO:0000313" key="15">
    <source>
        <dbReference type="Proteomes" id="UP001371305"/>
    </source>
</evidence>
<comment type="subcellular location">
    <subcellularLocation>
        <location evidence="1 10">Cell outer membrane</location>
        <topology evidence="1 10">Multi-pass membrane protein</topology>
    </subcellularLocation>
</comment>
<keyword evidence="15" id="KW-1185">Reference proteome</keyword>
<keyword evidence="8 14" id="KW-0675">Receptor</keyword>
<feature type="domain" description="TonB-dependent receptor plug" evidence="13">
    <location>
        <begin position="78"/>
        <end position="179"/>
    </location>
</feature>
<dbReference type="EMBL" id="JBBUKT010000015">
    <property type="protein sequence ID" value="MEK7954020.1"/>
    <property type="molecule type" value="Genomic_DNA"/>
</dbReference>
<evidence type="ECO:0000256" key="3">
    <source>
        <dbReference type="ARBA" id="ARBA00022448"/>
    </source>
</evidence>
<keyword evidence="4 10" id="KW-1134">Transmembrane beta strand</keyword>
<dbReference type="CDD" id="cd01347">
    <property type="entry name" value="ligand_gated_channel"/>
    <property type="match status" value="1"/>
</dbReference>
<dbReference type="Gene3D" id="2.170.130.10">
    <property type="entry name" value="TonB-dependent receptor, plug domain"/>
    <property type="match status" value="1"/>
</dbReference>
<protein>
    <submittedName>
        <fullName evidence="14">TonB-dependent siderophore receptor</fullName>
    </submittedName>
</protein>
<dbReference type="RefSeq" id="WP_341407786.1">
    <property type="nucleotide sequence ID" value="NZ_JBBUKT010000015.1"/>
</dbReference>
<reference evidence="14 15" key="1">
    <citation type="submission" date="2024-04" db="EMBL/GenBank/DDBJ databases">
        <title>Luteolibacter sp. isolated from soil.</title>
        <authorList>
            <person name="An J."/>
        </authorList>
    </citation>
    <scope>NUCLEOTIDE SEQUENCE [LARGE SCALE GENOMIC DNA]</scope>
    <source>
        <strain evidence="14 15">Y139</strain>
    </source>
</reference>
<evidence type="ECO:0000259" key="13">
    <source>
        <dbReference type="Pfam" id="PF07715"/>
    </source>
</evidence>
<accession>A0ABU9B2U8</accession>
<name>A0ABU9B2U8_9BACT</name>
<comment type="caution">
    <text evidence="14">The sequence shown here is derived from an EMBL/GenBank/DDBJ whole genome shotgun (WGS) entry which is preliminary data.</text>
</comment>
<dbReference type="InterPro" id="IPR036942">
    <property type="entry name" value="Beta-barrel_TonB_sf"/>
</dbReference>
<keyword evidence="5 10" id="KW-0812">Transmembrane</keyword>
<keyword evidence="7 10" id="KW-0472">Membrane</keyword>
<evidence type="ECO:0000313" key="14">
    <source>
        <dbReference type="EMBL" id="MEK7954020.1"/>
    </source>
</evidence>
<gene>
    <name evidence="14" type="ORF">WKV53_26120</name>
</gene>
<keyword evidence="3 10" id="KW-0813">Transport</keyword>
<dbReference type="InterPro" id="IPR037066">
    <property type="entry name" value="Plug_dom_sf"/>
</dbReference>
<dbReference type="NCBIfam" id="TIGR01783">
    <property type="entry name" value="TonB-siderophor"/>
    <property type="match status" value="1"/>
</dbReference>
<dbReference type="Pfam" id="PF07715">
    <property type="entry name" value="Plug"/>
    <property type="match status" value="1"/>
</dbReference>
<proteinExistence type="inferred from homology"/>
<sequence length="785" mass="85505">MNTDSSLRSSRLPEGFVFTGTLFAIGQLAAQTTAPAPATEKKEEQKTENMGEMVVQGDFEKTLYKPERLQSPKMTQPLRDVAQTVTVIPKEVMKEQAASNLRDVLRNVPGISMQAGEGGGGPAGDNLAIRGFAARSDIFVDGMRDTSSGGYSRDPFVFEQVEVTKGPASANTGRGSTGGSINIVTKVPHLQNSYGATFSGGTDDYMRGTFDVNQEIPGLNGAAFRLNGMYHDQDIPGRDHVENERWGIAPSIAFGLGTDTRFTLSYMHMEQDNVPDYGVPWIPRNSVVPTQVTPNNPLGTVTTVNNTGLPSGAPPESLYSNYYGNLNRDYEDITTDLITGVFEHDFNENLKLRSTLRFGRNDRDSVTTAPRFVDGDTSAPIANFNSLALTQQFQSRDQVDTAVFGQTDIRYDFNTGTIEHNLVGGFEVGHEVSKLLGRAVENPNGTLAAAPVTNLLFPNNYLPYAGSIVYNGAFTQTVSDTAALYLFDTIKFNDCWELSGGLRWDSYEVDYDTRTADTTNNALVTTNGVLSDLGRNDSNFSYRAALTYKPVREGSIYLGYGTSFNPSTEGLSYIASPGGTNNTLNLFNAPPEENETIELGAKWEFFDQKLLLSSAIFRTEKTNARTTDPTDPTIVTLTGEQVVQGFEVGFAGSITDKWRVIGGYTFLDSEVKSSAVAAEVGSEVSNTPENSFSLWTVYDLPKNISVGVGAQYVGSRYNNNNVDTRQQADGFTIFNAMASYAMNENVTFQLNVDNLFDEEYIDRVGGGHFVPGQGRSAVLSATLNF</sequence>
<evidence type="ECO:0000259" key="12">
    <source>
        <dbReference type="Pfam" id="PF00593"/>
    </source>
</evidence>
<dbReference type="Pfam" id="PF00593">
    <property type="entry name" value="TonB_dep_Rec_b-barrel"/>
    <property type="match status" value="1"/>
</dbReference>
<comment type="similarity">
    <text evidence="2 10 11">Belongs to the TonB-dependent receptor family.</text>
</comment>
<dbReference type="InterPro" id="IPR012910">
    <property type="entry name" value="Plug_dom"/>
</dbReference>
<dbReference type="PANTHER" id="PTHR32552:SF83">
    <property type="entry name" value="BLR3904 PROTEIN"/>
    <property type="match status" value="1"/>
</dbReference>
<dbReference type="Gene3D" id="2.40.170.20">
    <property type="entry name" value="TonB-dependent receptor, beta-barrel domain"/>
    <property type="match status" value="1"/>
</dbReference>
<dbReference type="SUPFAM" id="SSF56935">
    <property type="entry name" value="Porins"/>
    <property type="match status" value="1"/>
</dbReference>